<dbReference type="EMBL" id="CP036349">
    <property type="protein sequence ID" value="QDV72537.1"/>
    <property type="molecule type" value="Genomic_DNA"/>
</dbReference>
<dbReference type="Pfam" id="PF01250">
    <property type="entry name" value="Ribosomal_S6"/>
    <property type="match status" value="1"/>
</dbReference>
<dbReference type="GO" id="GO:0070181">
    <property type="term" value="F:small ribosomal subunit rRNA binding"/>
    <property type="evidence" value="ECO:0007669"/>
    <property type="project" value="TreeGrafter"/>
</dbReference>
<keyword evidence="6" id="KW-0694">RNA-binding</keyword>
<evidence type="ECO:0000313" key="9">
    <source>
        <dbReference type="Proteomes" id="UP000316426"/>
    </source>
</evidence>
<organism evidence="8 9">
    <name type="scientific">Botrimarina mediterranea</name>
    <dbReference type="NCBI Taxonomy" id="2528022"/>
    <lineage>
        <taxon>Bacteria</taxon>
        <taxon>Pseudomonadati</taxon>
        <taxon>Planctomycetota</taxon>
        <taxon>Planctomycetia</taxon>
        <taxon>Pirellulales</taxon>
        <taxon>Lacipirellulaceae</taxon>
        <taxon>Botrimarina</taxon>
    </lineage>
</organism>
<dbReference type="GO" id="GO:0005737">
    <property type="term" value="C:cytoplasm"/>
    <property type="evidence" value="ECO:0007669"/>
    <property type="project" value="UniProtKB-ARBA"/>
</dbReference>
<comment type="similarity">
    <text evidence="1 6">Belongs to the bacterial ribosomal protein bS6 family.</text>
</comment>
<evidence type="ECO:0000256" key="2">
    <source>
        <dbReference type="ARBA" id="ARBA00022980"/>
    </source>
</evidence>
<dbReference type="InterPro" id="IPR000529">
    <property type="entry name" value="Ribosomal_bS6"/>
</dbReference>
<dbReference type="CDD" id="cd00473">
    <property type="entry name" value="bS6"/>
    <property type="match status" value="1"/>
</dbReference>
<evidence type="ECO:0000256" key="7">
    <source>
        <dbReference type="SAM" id="MobiDB-lite"/>
    </source>
</evidence>
<evidence type="ECO:0000256" key="4">
    <source>
        <dbReference type="ARBA" id="ARBA00035104"/>
    </source>
</evidence>
<accession>A0A518K435</accession>
<keyword evidence="6" id="KW-0699">rRNA-binding</keyword>
<dbReference type="GO" id="GO:1990904">
    <property type="term" value="C:ribonucleoprotein complex"/>
    <property type="evidence" value="ECO:0007669"/>
    <property type="project" value="UniProtKB-KW"/>
</dbReference>
<keyword evidence="3 6" id="KW-0687">Ribonucleoprotein</keyword>
<feature type="region of interest" description="Disordered" evidence="7">
    <location>
        <begin position="111"/>
        <end position="134"/>
    </location>
</feature>
<evidence type="ECO:0000256" key="3">
    <source>
        <dbReference type="ARBA" id="ARBA00023274"/>
    </source>
</evidence>
<dbReference type="PANTHER" id="PTHR21011:SF1">
    <property type="entry name" value="SMALL RIBOSOMAL SUBUNIT PROTEIN BS6M"/>
    <property type="match status" value="1"/>
</dbReference>
<dbReference type="PANTHER" id="PTHR21011">
    <property type="entry name" value="MITOCHONDRIAL 28S RIBOSOMAL PROTEIN S6"/>
    <property type="match status" value="1"/>
</dbReference>
<gene>
    <name evidence="6 8" type="primary">rpsF</name>
    <name evidence="8" type="ORF">Spa11_07150</name>
</gene>
<evidence type="ECO:0000313" key="8">
    <source>
        <dbReference type="EMBL" id="QDV72537.1"/>
    </source>
</evidence>
<protein>
    <recommendedName>
        <fullName evidence="5 6">Small ribosomal subunit protein bS6</fullName>
    </recommendedName>
</protein>
<keyword evidence="9" id="KW-1185">Reference proteome</keyword>
<dbReference type="GO" id="GO:0006412">
    <property type="term" value="P:translation"/>
    <property type="evidence" value="ECO:0007669"/>
    <property type="project" value="UniProtKB-UniRule"/>
</dbReference>
<dbReference type="RefSeq" id="WP_197529709.1">
    <property type="nucleotide sequence ID" value="NZ_CP036349.1"/>
</dbReference>
<dbReference type="NCBIfam" id="TIGR00166">
    <property type="entry name" value="S6"/>
    <property type="match status" value="1"/>
</dbReference>
<dbReference type="KEGG" id="bmei:Spa11_07150"/>
<dbReference type="AlphaFoldDB" id="A0A518K435"/>
<evidence type="ECO:0000256" key="1">
    <source>
        <dbReference type="ARBA" id="ARBA00009512"/>
    </source>
</evidence>
<dbReference type="SUPFAM" id="SSF54995">
    <property type="entry name" value="Ribosomal protein S6"/>
    <property type="match status" value="1"/>
</dbReference>
<sequence length="134" mass="14744">MAQNVYEGLFIFDANKFARDHDALPKAVEEMITSEGGEVVVSRLWEERRLAYPIKGQRKGAYWLIYFRTEGDKITGLNRACELKSGVLRHMVLKIHPRLVEPILEHAASAPVHGPAGEGEAAPVAEFAGSGDGD</sequence>
<keyword evidence="2 6" id="KW-0689">Ribosomal protein</keyword>
<dbReference type="GO" id="GO:0003735">
    <property type="term" value="F:structural constituent of ribosome"/>
    <property type="evidence" value="ECO:0007669"/>
    <property type="project" value="InterPro"/>
</dbReference>
<reference evidence="8 9" key="1">
    <citation type="submission" date="2019-02" db="EMBL/GenBank/DDBJ databases">
        <title>Deep-cultivation of Planctomycetes and their phenomic and genomic characterization uncovers novel biology.</title>
        <authorList>
            <person name="Wiegand S."/>
            <person name="Jogler M."/>
            <person name="Boedeker C."/>
            <person name="Pinto D."/>
            <person name="Vollmers J."/>
            <person name="Rivas-Marin E."/>
            <person name="Kohn T."/>
            <person name="Peeters S.H."/>
            <person name="Heuer A."/>
            <person name="Rast P."/>
            <person name="Oberbeckmann S."/>
            <person name="Bunk B."/>
            <person name="Jeske O."/>
            <person name="Meyerdierks A."/>
            <person name="Storesund J.E."/>
            <person name="Kallscheuer N."/>
            <person name="Luecker S."/>
            <person name="Lage O.M."/>
            <person name="Pohl T."/>
            <person name="Merkel B.J."/>
            <person name="Hornburger P."/>
            <person name="Mueller R.-W."/>
            <person name="Bruemmer F."/>
            <person name="Labrenz M."/>
            <person name="Spormann A.M."/>
            <person name="Op den Camp H."/>
            <person name="Overmann J."/>
            <person name="Amann R."/>
            <person name="Jetten M.S.M."/>
            <person name="Mascher T."/>
            <person name="Medema M.H."/>
            <person name="Devos D.P."/>
            <person name="Kaster A.-K."/>
            <person name="Ovreas L."/>
            <person name="Rohde M."/>
            <person name="Galperin M.Y."/>
            <person name="Jogler C."/>
        </authorList>
    </citation>
    <scope>NUCLEOTIDE SEQUENCE [LARGE SCALE GENOMIC DNA]</scope>
    <source>
        <strain evidence="8 9">Spa11</strain>
    </source>
</reference>
<dbReference type="InterPro" id="IPR020814">
    <property type="entry name" value="Ribosomal_S6_plastid/chlpt"/>
</dbReference>
<dbReference type="GO" id="GO:0005840">
    <property type="term" value="C:ribosome"/>
    <property type="evidence" value="ECO:0007669"/>
    <property type="project" value="UniProtKB-KW"/>
</dbReference>
<dbReference type="Gene3D" id="3.30.70.60">
    <property type="match status" value="1"/>
</dbReference>
<evidence type="ECO:0000256" key="5">
    <source>
        <dbReference type="ARBA" id="ARBA00035294"/>
    </source>
</evidence>
<name>A0A518K435_9BACT</name>
<dbReference type="HAMAP" id="MF_00360">
    <property type="entry name" value="Ribosomal_bS6"/>
    <property type="match status" value="1"/>
</dbReference>
<comment type="function">
    <text evidence="4 6">Binds together with bS18 to 16S ribosomal RNA.</text>
</comment>
<evidence type="ECO:0000256" key="6">
    <source>
        <dbReference type="HAMAP-Rule" id="MF_00360"/>
    </source>
</evidence>
<dbReference type="InterPro" id="IPR014717">
    <property type="entry name" value="Transl_elong_EF1B/ribsomal_bS6"/>
</dbReference>
<dbReference type="Proteomes" id="UP000316426">
    <property type="component" value="Chromosome"/>
</dbReference>
<proteinExistence type="inferred from homology"/>
<dbReference type="InterPro" id="IPR035980">
    <property type="entry name" value="Ribosomal_bS6_sf"/>
</dbReference>